<evidence type="ECO:0000256" key="9">
    <source>
        <dbReference type="ARBA" id="ARBA00023136"/>
    </source>
</evidence>
<dbReference type="Proteomes" id="UP000326565">
    <property type="component" value="Unassembled WGS sequence"/>
</dbReference>
<sequence length="856" mass="96670">MANQRTSVLFLANSEHGQTNIILAITHELLVRGFIDVHIGSFPALERRIEKLLADNASSYDESYRSRIHFHPIRGPSNTDVFVRTGKRGAFHPPGYHGAVLGFQSLCEDIWGWTEEEYVDIYNCCVEIVQSVQPSVIAADFFFLQGRDAAYNAGYTAILINTTSLTHIVLGLQPNSAALWKYPLPGTGFPYPLPWHLVPLNALAGIKTAKMYHGSGRRREIRDWRIQHKIHGRFPFADAWRPDRFHLSPALKELDWPMQVPDNILPCGPILLPTASVQRQDPELANWLQNAPTILVNLGTLYAPDPKVAENIATGLKMFLDSWKGEKVQVLWKLPKHPHDEDDVYSRSIKPLQQEADADRVRIHPWFSVEPMAMLQTGQIVCSVHHGGANSWYEAIQNGVPHVVLPAWQDCYENAARAEWLGVGVYGNKSRAPNIDARELSKALLKVMSNKSYKEKALPFAKLCHRKEGRVAGAEKIIELAQNPDMMTMQIPNLKINDPQCQLSEVRNKSGMVLQAVRVSQAEGKPKAKTFLTGLVESALMTAFCNAWLILPLLGYSLLLVPRFRWVALIYLIYIKYFAKAHKAGTLPFRNDNFRTSWLWKVFASYFPLQLYRSVPLSPRKKYIFGYHPHGVALRGAFGAFAADVAGFSQLFPGITNTLLIKDSFFYQPVLREYLLSAGLSGVSRTSCIRHLTRGGHDGRGMGRSITITVGGSREYNIARPGTMGVVIRIRKGFVRVAVETGADIVPVVAFGENDLFDRVDVLLNPLLRYITGVWEWAVGHKVAFSVGRFNIFCPYQKPLNVVVGKPIPVTQQRWDPDQKYIDELHEQYIRELRNLWDNWKDVFGTDRSVEFEIVE</sequence>
<dbReference type="CDD" id="cd07987">
    <property type="entry name" value="LPLAT_MGAT-like"/>
    <property type="match status" value="1"/>
</dbReference>
<reference evidence="12 13" key="1">
    <citation type="submission" date="2019-04" db="EMBL/GenBank/DDBJ databases">
        <title>Friends and foes A comparative genomics study of 23 Aspergillus species from section Flavi.</title>
        <authorList>
            <consortium name="DOE Joint Genome Institute"/>
            <person name="Kjaerbolling I."/>
            <person name="Vesth T."/>
            <person name="Frisvad J.C."/>
            <person name="Nybo J.L."/>
            <person name="Theobald S."/>
            <person name="Kildgaard S."/>
            <person name="Isbrandt T."/>
            <person name="Kuo A."/>
            <person name="Sato A."/>
            <person name="Lyhne E.K."/>
            <person name="Kogle M.E."/>
            <person name="Wiebenga A."/>
            <person name="Kun R.S."/>
            <person name="Lubbers R.J."/>
            <person name="Makela M.R."/>
            <person name="Barry K."/>
            <person name="Chovatia M."/>
            <person name="Clum A."/>
            <person name="Daum C."/>
            <person name="Haridas S."/>
            <person name="He G."/>
            <person name="LaButti K."/>
            <person name="Lipzen A."/>
            <person name="Mondo S."/>
            <person name="Riley R."/>
            <person name="Salamov A."/>
            <person name="Simmons B.A."/>
            <person name="Magnuson J.K."/>
            <person name="Henrissat B."/>
            <person name="Mortensen U.H."/>
            <person name="Larsen T.O."/>
            <person name="Devries R.P."/>
            <person name="Grigoriev I.V."/>
            <person name="Machida M."/>
            <person name="Baker S.E."/>
            <person name="Andersen M.R."/>
        </authorList>
    </citation>
    <scope>NUCLEOTIDE SEQUENCE [LARGE SCALE GENOMIC DNA]</scope>
    <source>
        <strain evidence="12 13">CBS 151.66</strain>
    </source>
</reference>
<feature type="domain" description="Erythromycin biosynthesis protein CIII-like C-terminal" evidence="11">
    <location>
        <begin position="371"/>
        <end position="458"/>
    </location>
</feature>
<keyword evidence="9" id="KW-0472">Membrane</keyword>
<evidence type="ECO:0000256" key="5">
    <source>
        <dbReference type="ARBA" id="ARBA00022692"/>
    </source>
</evidence>
<evidence type="ECO:0000313" key="13">
    <source>
        <dbReference type="Proteomes" id="UP000326565"/>
    </source>
</evidence>
<evidence type="ECO:0000256" key="10">
    <source>
        <dbReference type="ARBA" id="ARBA00023315"/>
    </source>
</evidence>
<keyword evidence="7" id="KW-1133">Transmembrane helix</keyword>
<dbReference type="Pfam" id="PF03982">
    <property type="entry name" value="DAGAT"/>
    <property type="match status" value="1"/>
</dbReference>
<accession>A0A5N5X888</accession>
<keyword evidence="3" id="KW-0444">Lipid biosynthesis</keyword>
<dbReference type="GO" id="GO:0019432">
    <property type="term" value="P:triglyceride biosynthetic process"/>
    <property type="evidence" value="ECO:0007669"/>
    <property type="project" value="TreeGrafter"/>
</dbReference>
<dbReference type="Gene3D" id="3.40.50.2000">
    <property type="entry name" value="Glycogen Phosphorylase B"/>
    <property type="match status" value="2"/>
</dbReference>
<proteinExistence type="inferred from homology"/>
<dbReference type="GO" id="GO:0005789">
    <property type="term" value="C:endoplasmic reticulum membrane"/>
    <property type="evidence" value="ECO:0007669"/>
    <property type="project" value="UniProtKB-SubCell"/>
</dbReference>
<dbReference type="InterPro" id="IPR010610">
    <property type="entry name" value="EryCIII-like_C"/>
</dbReference>
<keyword evidence="8" id="KW-0443">Lipid metabolism</keyword>
<gene>
    <name evidence="12" type="ORF">BDV29DRAFT_154896</name>
</gene>
<evidence type="ECO:0000256" key="8">
    <source>
        <dbReference type="ARBA" id="ARBA00023098"/>
    </source>
</evidence>
<evidence type="ECO:0000256" key="2">
    <source>
        <dbReference type="ARBA" id="ARBA00005420"/>
    </source>
</evidence>
<evidence type="ECO:0000259" key="11">
    <source>
        <dbReference type="Pfam" id="PF06722"/>
    </source>
</evidence>
<keyword evidence="4 12" id="KW-0808">Transferase</keyword>
<dbReference type="GO" id="GO:0008194">
    <property type="term" value="F:UDP-glycosyltransferase activity"/>
    <property type="evidence" value="ECO:0007669"/>
    <property type="project" value="InterPro"/>
</dbReference>
<keyword evidence="6" id="KW-0256">Endoplasmic reticulum</keyword>
<comment type="subcellular location">
    <subcellularLocation>
        <location evidence="1">Endoplasmic reticulum membrane</location>
        <topology evidence="1">Multi-pass membrane protein</topology>
    </subcellularLocation>
</comment>
<protein>
    <submittedName>
        <fullName evidence="12">Diacylglycerol acyltransferase-domain-containing protein</fullName>
    </submittedName>
</protein>
<dbReference type="InterPro" id="IPR002213">
    <property type="entry name" value="UDP_glucos_trans"/>
</dbReference>
<comment type="similarity">
    <text evidence="2">Belongs to the diacylglycerol acyltransferase family.</text>
</comment>
<evidence type="ECO:0000256" key="6">
    <source>
        <dbReference type="ARBA" id="ARBA00022824"/>
    </source>
</evidence>
<dbReference type="GO" id="GO:0016758">
    <property type="term" value="F:hexosyltransferase activity"/>
    <property type="evidence" value="ECO:0007669"/>
    <property type="project" value="UniProtKB-ARBA"/>
</dbReference>
<evidence type="ECO:0000256" key="1">
    <source>
        <dbReference type="ARBA" id="ARBA00004477"/>
    </source>
</evidence>
<keyword evidence="5" id="KW-0812">Transmembrane</keyword>
<keyword evidence="10 12" id="KW-0012">Acyltransferase</keyword>
<evidence type="ECO:0000256" key="3">
    <source>
        <dbReference type="ARBA" id="ARBA00022516"/>
    </source>
</evidence>
<dbReference type="GO" id="GO:0004144">
    <property type="term" value="F:diacylglycerol O-acyltransferase activity"/>
    <property type="evidence" value="ECO:0007669"/>
    <property type="project" value="TreeGrafter"/>
</dbReference>
<dbReference type="Pfam" id="PF06722">
    <property type="entry name" value="EryCIII-like_C"/>
    <property type="match status" value="1"/>
</dbReference>
<dbReference type="PANTHER" id="PTHR12317">
    <property type="entry name" value="DIACYLGLYCEROL O-ACYLTRANSFERASE"/>
    <property type="match status" value="1"/>
</dbReference>
<dbReference type="AlphaFoldDB" id="A0A5N5X888"/>
<evidence type="ECO:0000313" key="12">
    <source>
        <dbReference type="EMBL" id="KAB8076267.1"/>
    </source>
</evidence>
<dbReference type="OrthoDB" id="5835829at2759"/>
<dbReference type="InterPro" id="IPR007130">
    <property type="entry name" value="DAGAT"/>
</dbReference>
<dbReference type="PANTHER" id="PTHR12317:SF61">
    <property type="entry name" value="DIACYLGLYCEROL O-ACYLTRANSFERASE"/>
    <property type="match status" value="1"/>
</dbReference>
<evidence type="ECO:0000256" key="4">
    <source>
        <dbReference type="ARBA" id="ARBA00022679"/>
    </source>
</evidence>
<dbReference type="SUPFAM" id="SSF53756">
    <property type="entry name" value="UDP-Glycosyltransferase/glycogen phosphorylase"/>
    <property type="match status" value="1"/>
</dbReference>
<keyword evidence="13" id="KW-1185">Reference proteome</keyword>
<evidence type="ECO:0000256" key="7">
    <source>
        <dbReference type="ARBA" id="ARBA00022989"/>
    </source>
</evidence>
<name>A0A5N5X888_9EURO</name>
<organism evidence="12 13">
    <name type="scientific">Aspergillus leporis</name>
    <dbReference type="NCBI Taxonomy" id="41062"/>
    <lineage>
        <taxon>Eukaryota</taxon>
        <taxon>Fungi</taxon>
        <taxon>Dikarya</taxon>
        <taxon>Ascomycota</taxon>
        <taxon>Pezizomycotina</taxon>
        <taxon>Eurotiomycetes</taxon>
        <taxon>Eurotiomycetidae</taxon>
        <taxon>Eurotiales</taxon>
        <taxon>Aspergillaceae</taxon>
        <taxon>Aspergillus</taxon>
        <taxon>Aspergillus subgen. Circumdati</taxon>
    </lineage>
</organism>
<dbReference type="CDD" id="cd03784">
    <property type="entry name" value="GT1_Gtf-like"/>
    <property type="match status" value="1"/>
</dbReference>
<dbReference type="EMBL" id="ML732183">
    <property type="protein sequence ID" value="KAB8076267.1"/>
    <property type="molecule type" value="Genomic_DNA"/>
</dbReference>